<gene>
    <name evidence="2" type="ORF">AAF712_002194</name>
</gene>
<keyword evidence="3" id="KW-1185">Reference proteome</keyword>
<proteinExistence type="predicted"/>
<protein>
    <submittedName>
        <fullName evidence="2">Uncharacterized protein</fullName>
    </submittedName>
</protein>
<sequence>MVLQHDKIKRKTVLAPSLATNVNNGTNEEPRLMKTFPPGAANAVDIGAVVGGMEANGVRVLSQIFSSQFVHSTQIQRTPLVNRTGTFPGFQRGSRSSSNGSGEGQGWAQPPAVNAVAHQQSAHPQQRGWGRGTIRQQQQPNRRTSLAVDSTRAGYISDRSDSANEVENLLITGDHGPPYANRVTASGWQAAPNAIQRPRPSAGAQPQRGK</sequence>
<evidence type="ECO:0000313" key="2">
    <source>
        <dbReference type="EMBL" id="KAL0070973.1"/>
    </source>
</evidence>
<evidence type="ECO:0000256" key="1">
    <source>
        <dbReference type="SAM" id="MobiDB-lite"/>
    </source>
</evidence>
<feature type="region of interest" description="Disordered" evidence="1">
    <location>
        <begin position="81"/>
        <end position="210"/>
    </location>
</feature>
<accession>A0ABR3ABN6</accession>
<name>A0ABR3ABN6_9AGAR</name>
<evidence type="ECO:0000313" key="3">
    <source>
        <dbReference type="Proteomes" id="UP001437256"/>
    </source>
</evidence>
<dbReference type="EMBL" id="JBBXMP010000005">
    <property type="protein sequence ID" value="KAL0070973.1"/>
    <property type="molecule type" value="Genomic_DNA"/>
</dbReference>
<organism evidence="2 3">
    <name type="scientific">Marasmius tenuissimus</name>
    <dbReference type="NCBI Taxonomy" id="585030"/>
    <lineage>
        <taxon>Eukaryota</taxon>
        <taxon>Fungi</taxon>
        <taxon>Dikarya</taxon>
        <taxon>Basidiomycota</taxon>
        <taxon>Agaricomycotina</taxon>
        <taxon>Agaricomycetes</taxon>
        <taxon>Agaricomycetidae</taxon>
        <taxon>Agaricales</taxon>
        <taxon>Marasmiineae</taxon>
        <taxon>Marasmiaceae</taxon>
        <taxon>Marasmius</taxon>
    </lineage>
</organism>
<comment type="caution">
    <text evidence="2">The sequence shown here is derived from an EMBL/GenBank/DDBJ whole genome shotgun (WGS) entry which is preliminary data.</text>
</comment>
<reference evidence="2 3" key="1">
    <citation type="submission" date="2024-05" db="EMBL/GenBank/DDBJ databases">
        <title>A draft genome resource for the thread blight pathogen Marasmius tenuissimus strain MS-2.</title>
        <authorList>
            <person name="Yulfo-Soto G.E."/>
            <person name="Baruah I.K."/>
            <person name="Amoako-Attah I."/>
            <person name="Bukari Y."/>
            <person name="Meinhardt L.W."/>
            <person name="Bailey B.A."/>
            <person name="Cohen S.P."/>
        </authorList>
    </citation>
    <scope>NUCLEOTIDE SEQUENCE [LARGE SCALE GENOMIC DNA]</scope>
    <source>
        <strain evidence="2 3">MS-2</strain>
    </source>
</reference>
<feature type="compositionally biased region" description="Low complexity" evidence="1">
    <location>
        <begin position="91"/>
        <end position="100"/>
    </location>
</feature>
<dbReference type="Proteomes" id="UP001437256">
    <property type="component" value="Unassembled WGS sequence"/>
</dbReference>
<feature type="compositionally biased region" description="Polar residues" evidence="1">
    <location>
        <begin position="134"/>
        <end position="148"/>
    </location>
</feature>